<dbReference type="InterPro" id="IPR035938">
    <property type="entry name" value="Hemerythrin-like_sf"/>
</dbReference>
<keyword evidence="3" id="KW-0408">Iron</keyword>
<dbReference type="PROSITE" id="PS00550">
    <property type="entry name" value="HEMERYTHRINS"/>
    <property type="match status" value="1"/>
</dbReference>
<proteinExistence type="inferred from homology"/>
<keyword evidence="2" id="KW-0479">Metal-binding</keyword>
<evidence type="ECO:0000256" key="2">
    <source>
        <dbReference type="ARBA" id="ARBA00022723"/>
    </source>
</evidence>
<accession>A0ABX7WQL9</accession>
<dbReference type="InterPro" id="IPR012827">
    <property type="entry name" value="Hemerythrin_metal-bd"/>
</dbReference>
<dbReference type="Proteomes" id="UP000672039">
    <property type="component" value="Chromosome"/>
</dbReference>
<dbReference type="Gene3D" id="1.20.120.50">
    <property type="entry name" value="Hemerythrin-like"/>
    <property type="match status" value="1"/>
</dbReference>
<evidence type="ECO:0000256" key="1">
    <source>
        <dbReference type="ARBA" id="ARBA00010587"/>
    </source>
</evidence>
<gene>
    <name evidence="5" type="ORF">J9253_18570</name>
</gene>
<evidence type="ECO:0000259" key="4">
    <source>
        <dbReference type="Pfam" id="PF01814"/>
    </source>
</evidence>
<sequence>MPMQIDANTFMPMEIPAMTQVHEEERVMLNDIYALLAQAQPDAPLIDARLDALIHHTTAHFEQENRNMLLINFPPYPVHKEEHDIALAGMKAAFDHWKTSRDLPALRQYLETDLPAWLQQHIATMDMITARFLKMHQDKGGALDFA</sequence>
<dbReference type="EMBL" id="CP072801">
    <property type="protein sequence ID" value="QTR45964.1"/>
    <property type="molecule type" value="Genomic_DNA"/>
</dbReference>
<reference evidence="5 6" key="1">
    <citation type="submission" date="2021-04" db="EMBL/GenBank/DDBJ databases">
        <title>Genomics, taxonomy and metabolism of representatives of sulfur bacteria of the genus Thiothrix: Thiothrix fructosivorans QT, Thiothrix unzii A1T and three new species, Thiothrix subterranea sp. nov., Thiothrix litoralis sp. nov. and 'Candidatus Thiothrix anitrata' sp. nov.</title>
        <authorList>
            <person name="Ravin N.V."/>
            <person name="Smolyakov D."/>
            <person name="Rudenko T.S."/>
            <person name="Mardanov A.V."/>
            <person name="Beletsky A.V."/>
            <person name="Markov N.D."/>
            <person name="Fomenkov A.I."/>
            <person name="Roberts R.J."/>
            <person name="Karnachuk O.V."/>
            <person name="Novikov A."/>
            <person name="Grabovich M.Y."/>
        </authorList>
    </citation>
    <scope>NUCLEOTIDE SEQUENCE [LARGE SCALE GENOMIC DNA]</scope>
    <source>
        <strain evidence="5 6">AS</strain>
    </source>
</reference>
<organism evidence="5 6">
    <name type="scientific">Thiothrix litoralis</name>
    <dbReference type="NCBI Taxonomy" id="2891210"/>
    <lineage>
        <taxon>Bacteria</taxon>
        <taxon>Pseudomonadati</taxon>
        <taxon>Pseudomonadota</taxon>
        <taxon>Gammaproteobacteria</taxon>
        <taxon>Thiotrichales</taxon>
        <taxon>Thiotrichaceae</taxon>
        <taxon>Thiothrix</taxon>
    </lineage>
</organism>
<protein>
    <submittedName>
        <fullName evidence="5">Hemerythrin family protein</fullName>
    </submittedName>
</protein>
<evidence type="ECO:0000313" key="6">
    <source>
        <dbReference type="Proteomes" id="UP000672039"/>
    </source>
</evidence>
<dbReference type="InterPro" id="IPR012312">
    <property type="entry name" value="Hemerythrin-like"/>
</dbReference>
<dbReference type="Pfam" id="PF01814">
    <property type="entry name" value="Hemerythrin"/>
    <property type="match status" value="1"/>
</dbReference>
<keyword evidence="6" id="KW-1185">Reference proteome</keyword>
<evidence type="ECO:0000313" key="5">
    <source>
        <dbReference type="EMBL" id="QTR45964.1"/>
    </source>
</evidence>
<name>A0ABX7WQL9_9GAMM</name>
<feature type="domain" description="Hemerythrin-like" evidence="4">
    <location>
        <begin position="15"/>
        <end position="128"/>
    </location>
</feature>
<dbReference type="RefSeq" id="WP_210222339.1">
    <property type="nucleotide sequence ID" value="NZ_CP072801.1"/>
</dbReference>
<dbReference type="InterPro" id="IPR016131">
    <property type="entry name" value="Haemerythrin_Fe_BS"/>
</dbReference>
<evidence type="ECO:0000256" key="3">
    <source>
        <dbReference type="ARBA" id="ARBA00023004"/>
    </source>
</evidence>
<dbReference type="CDD" id="cd12107">
    <property type="entry name" value="Hemerythrin"/>
    <property type="match status" value="1"/>
</dbReference>
<dbReference type="SUPFAM" id="SSF47188">
    <property type="entry name" value="Hemerythrin-like"/>
    <property type="match status" value="1"/>
</dbReference>
<comment type="similarity">
    <text evidence="1">Belongs to the hemerythrin family.</text>
</comment>